<name>A0A433DHS1_9FUNG</name>
<proteinExistence type="predicted"/>
<dbReference type="Proteomes" id="UP000268093">
    <property type="component" value="Unassembled WGS sequence"/>
</dbReference>
<evidence type="ECO:0000256" key="1">
    <source>
        <dbReference type="SAM" id="MobiDB-lite"/>
    </source>
</evidence>
<evidence type="ECO:0000313" key="3">
    <source>
        <dbReference type="Proteomes" id="UP000268093"/>
    </source>
</evidence>
<accession>A0A433DHS1</accession>
<keyword evidence="3" id="KW-1185">Reference proteome</keyword>
<feature type="region of interest" description="Disordered" evidence="1">
    <location>
        <begin position="1"/>
        <end position="23"/>
    </location>
</feature>
<organism evidence="2 3">
    <name type="scientific">Jimgerdemannia flammicorona</name>
    <dbReference type="NCBI Taxonomy" id="994334"/>
    <lineage>
        <taxon>Eukaryota</taxon>
        <taxon>Fungi</taxon>
        <taxon>Fungi incertae sedis</taxon>
        <taxon>Mucoromycota</taxon>
        <taxon>Mucoromycotina</taxon>
        <taxon>Endogonomycetes</taxon>
        <taxon>Endogonales</taxon>
        <taxon>Endogonaceae</taxon>
        <taxon>Jimgerdemannia</taxon>
    </lineage>
</organism>
<evidence type="ECO:0000313" key="2">
    <source>
        <dbReference type="EMBL" id="RUP50394.1"/>
    </source>
</evidence>
<dbReference type="EMBL" id="RBNI01001490">
    <property type="protein sequence ID" value="RUP50394.1"/>
    <property type="molecule type" value="Genomic_DNA"/>
</dbReference>
<comment type="caution">
    <text evidence="2">The sequence shown here is derived from an EMBL/GenBank/DDBJ whole genome shotgun (WGS) entry which is preliminary data.</text>
</comment>
<sequence>MKLMIAVRGKNAPPFPSPSSKTSSKPLQIIIHESCEECDDEDISRVLRYDHLKFLASTTLFTTPSSFVNNLLSPPNTLPYSKRFQFLTAWKKTLLNGTPLSKDFVTTSKNIADRFWTSNFAIIYVPSNSEIKQPISLQHNDTNDDWTQTVFLLAPQSAEQSILPI</sequence>
<dbReference type="AlphaFoldDB" id="A0A433DHS1"/>
<gene>
    <name evidence="2" type="ORF">BC936DRAFT_139386</name>
</gene>
<protein>
    <submittedName>
        <fullName evidence="2">Uncharacterized protein</fullName>
    </submittedName>
</protein>
<reference evidence="2 3" key="1">
    <citation type="journal article" date="2018" name="New Phytol.">
        <title>Phylogenomics of Endogonaceae and evolution of mycorrhizas within Mucoromycota.</title>
        <authorList>
            <person name="Chang Y."/>
            <person name="Desiro A."/>
            <person name="Na H."/>
            <person name="Sandor L."/>
            <person name="Lipzen A."/>
            <person name="Clum A."/>
            <person name="Barry K."/>
            <person name="Grigoriev I.V."/>
            <person name="Martin F.M."/>
            <person name="Stajich J.E."/>
            <person name="Smith M.E."/>
            <person name="Bonito G."/>
            <person name="Spatafora J.W."/>
        </authorList>
    </citation>
    <scope>NUCLEOTIDE SEQUENCE [LARGE SCALE GENOMIC DNA]</scope>
    <source>
        <strain evidence="2 3">GMNB39</strain>
    </source>
</reference>